<evidence type="ECO:0000259" key="6">
    <source>
        <dbReference type="PROSITE" id="PS50011"/>
    </source>
</evidence>
<dbReference type="PROSITE" id="PS50011">
    <property type="entry name" value="PROTEIN_KINASE_DOM"/>
    <property type="match status" value="1"/>
</dbReference>
<proteinExistence type="inferred from homology"/>
<keyword evidence="4" id="KW-0418">Kinase</keyword>
<evidence type="ECO:0000256" key="1">
    <source>
        <dbReference type="ARBA" id="ARBA00006529"/>
    </source>
</evidence>
<sequence>MPYTQPQKYAITESIGIKGKLLRCGTYGSVYEAINRLCATKEVDIIPDDTKSYGCIRQLELRVKLNMIEEYVVRNFTRHILSGLVYLHSKKIFNMDIKGANLLVDAYRMVKLANFELAKYGSPHCMDPEVLQAVLRKDANMEDTIMIYHRHLELRVYGD</sequence>
<dbReference type="SUPFAM" id="SSF56112">
    <property type="entry name" value="Protein kinase-like (PK-like)"/>
    <property type="match status" value="1"/>
</dbReference>
<dbReference type="PANTHER" id="PTHR48016">
    <property type="entry name" value="MAP KINASE KINASE KINASE SSK2-RELATED-RELATED"/>
    <property type="match status" value="1"/>
</dbReference>
<protein>
    <recommendedName>
        <fullName evidence="6">Protein kinase domain-containing protein</fullName>
    </recommendedName>
</protein>
<evidence type="ECO:0000256" key="4">
    <source>
        <dbReference type="ARBA" id="ARBA00022777"/>
    </source>
</evidence>
<dbReference type="InterPro" id="IPR000719">
    <property type="entry name" value="Prot_kinase_dom"/>
</dbReference>
<dbReference type="PANTHER" id="PTHR48016:SF5">
    <property type="entry name" value="MITOGEN-ACTIVATED PROTEIN KINASE KINASE KINASE 5"/>
    <property type="match status" value="1"/>
</dbReference>
<evidence type="ECO:0000256" key="3">
    <source>
        <dbReference type="ARBA" id="ARBA00022741"/>
    </source>
</evidence>
<evidence type="ECO:0000256" key="5">
    <source>
        <dbReference type="ARBA" id="ARBA00022840"/>
    </source>
</evidence>
<evidence type="ECO:0000256" key="2">
    <source>
        <dbReference type="ARBA" id="ARBA00022679"/>
    </source>
</evidence>
<keyword evidence="5" id="KW-0067">ATP-binding</keyword>
<dbReference type="Gene3D" id="1.10.510.10">
    <property type="entry name" value="Transferase(Phosphotransferase) domain 1"/>
    <property type="match status" value="1"/>
</dbReference>
<dbReference type="Proteomes" id="UP001157418">
    <property type="component" value="Unassembled WGS sequence"/>
</dbReference>
<keyword evidence="2" id="KW-0808">Transferase</keyword>
<dbReference type="InterPro" id="IPR011009">
    <property type="entry name" value="Kinase-like_dom_sf"/>
</dbReference>
<feature type="domain" description="Protein kinase" evidence="6">
    <location>
        <begin position="1"/>
        <end position="159"/>
    </location>
</feature>
<accession>A0AAU9P0B2</accession>
<evidence type="ECO:0000313" key="8">
    <source>
        <dbReference type="Proteomes" id="UP001157418"/>
    </source>
</evidence>
<gene>
    <name evidence="7" type="ORF">LVIROSA_LOCUS29377</name>
</gene>
<comment type="caution">
    <text evidence="7">The sequence shown here is derived from an EMBL/GenBank/DDBJ whole genome shotgun (WGS) entry which is preliminary data.</text>
</comment>
<evidence type="ECO:0000313" key="7">
    <source>
        <dbReference type="EMBL" id="CAH1443469.1"/>
    </source>
</evidence>
<keyword evidence="8" id="KW-1185">Reference proteome</keyword>
<dbReference type="Pfam" id="PF00069">
    <property type="entry name" value="Pkinase"/>
    <property type="match status" value="1"/>
</dbReference>
<dbReference type="InterPro" id="IPR050538">
    <property type="entry name" value="MAP_kinase_kinase_kinase"/>
</dbReference>
<dbReference type="GO" id="GO:0004709">
    <property type="term" value="F:MAP kinase kinase kinase activity"/>
    <property type="evidence" value="ECO:0007669"/>
    <property type="project" value="TreeGrafter"/>
</dbReference>
<comment type="similarity">
    <text evidence="1">Belongs to the protein kinase superfamily. STE Ser/Thr protein kinase family. MAP kinase kinase kinase subfamily.</text>
</comment>
<dbReference type="AlphaFoldDB" id="A0AAU9P0B2"/>
<reference evidence="7 8" key="1">
    <citation type="submission" date="2022-01" db="EMBL/GenBank/DDBJ databases">
        <authorList>
            <person name="Xiong W."/>
            <person name="Schranz E."/>
        </authorList>
    </citation>
    <scope>NUCLEOTIDE SEQUENCE [LARGE SCALE GENOMIC DNA]</scope>
</reference>
<dbReference type="EMBL" id="CAKMRJ010005451">
    <property type="protein sequence ID" value="CAH1443469.1"/>
    <property type="molecule type" value="Genomic_DNA"/>
</dbReference>
<dbReference type="GO" id="GO:0005524">
    <property type="term" value="F:ATP binding"/>
    <property type="evidence" value="ECO:0007669"/>
    <property type="project" value="UniProtKB-KW"/>
</dbReference>
<keyword evidence="3" id="KW-0547">Nucleotide-binding</keyword>
<dbReference type="GO" id="GO:0005737">
    <property type="term" value="C:cytoplasm"/>
    <property type="evidence" value="ECO:0007669"/>
    <property type="project" value="TreeGrafter"/>
</dbReference>
<dbReference type="SMART" id="SM00220">
    <property type="entry name" value="S_TKc"/>
    <property type="match status" value="1"/>
</dbReference>
<organism evidence="7 8">
    <name type="scientific">Lactuca virosa</name>
    <dbReference type="NCBI Taxonomy" id="75947"/>
    <lineage>
        <taxon>Eukaryota</taxon>
        <taxon>Viridiplantae</taxon>
        <taxon>Streptophyta</taxon>
        <taxon>Embryophyta</taxon>
        <taxon>Tracheophyta</taxon>
        <taxon>Spermatophyta</taxon>
        <taxon>Magnoliopsida</taxon>
        <taxon>eudicotyledons</taxon>
        <taxon>Gunneridae</taxon>
        <taxon>Pentapetalae</taxon>
        <taxon>asterids</taxon>
        <taxon>campanulids</taxon>
        <taxon>Asterales</taxon>
        <taxon>Asteraceae</taxon>
        <taxon>Cichorioideae</taxon>
        <taxon>Cichorieae</taxon>
        <taxon>Lactucinae</taxon>
        <taxon>Lactuca</taxon>
    </lineage>
</organism>
<name>A0AAU9P0B2_9ASTR</name>